<accession>A0A0F8WAE2</accession>
<organism evidence="2">
    <name type="scientific">marine sediment metagenome</name>
    <dbReference type="NCBI Taxonomy" id="412755"/>
    <lineage>
        <taxon>unclassified sequences</taxon>
        <taxon>metagenomes</taxon>
        <taxon>ecological metagenomes</taxon>
    </lineage>
</organism>
<sequence>SWRGGWATTDEETDRHSAVIEEVMEAALNQTAPTKSVDDLNQDIQP</sequence>
<feature type="non-terminal residue" evidence="2">
    <location>
        <position position="1"/>
    </location>
</feature>
<evidence type="ECO:0000256" key="1">
    <source>
        <dbReference type="SAM" id="MobiDB-lite"/>
    </source>
</evidence>
<name>A0A0F8WAE2_9ZZZZ</name>
<proteinExistence type="predicted"/>
<comment type="caution">
    <text evidence="2">The sequence shown here is derived from an EMBL/GenBank/DDBJ whole genome shotgun (WGS) entry which is preliminary data.</text>
</comment>
<gene>
    <name evidence="2" type="ORF">LCGC14_3091340</name>
</gene>
<dbReference type="AlphaFoldDB" id="A0A0F8WAE2"/>
<protein>
    <submittedName>
        <fullName evidence="2">Uncharacterized protein</fullName>
    </submittedName>
</protein>
<evidence type="ECO:0000313" key="2">
    <source>
        <dbReference type="EMBL" id="KKK53777.1"/>
    </source>
</evidence>
<feature type="region of interest" description="Disordered" evidence="1">
    <location>
        <begin position="27"/>
        <end position="46"/>
    </location>
</feature>
<dbReference type="EMBL" id="LAZR01066335">
    <property type="protein sequence ID" value="KKK53777.1"/>
    <property type="molecule type" value="Genomic_DNA"/>
</dbReference>
<reference evidence="2" key="1">
    <citation type="journal article" date="2015" name="Nature">
        <title>Complex archaea that bridge the gap between prokaryotes and eukaryotes.</title>
        <authorList>
            <person name="Spang A."/>
            <person name="Saw J.H."/>
            <person name="Jorgensen S.L."/>
            <person name="Zaremba-Niedzwiedzka K."/>
            <person name="Martijn J."/>
            <person name="Lind A.E."/>
            <person name="van Eijk R."/>
            <person name="Schleper C."/>
            <person name="Guy L."/>
            <person name="Ettema T.J."/>
        </authorList>
    </citation>
    <scope>NUCLEOTIDE SEQUENCE</scope>
</reference>